<dbReference type="InterPro" id="IPR029058">
    <property type="entry name" value="AB_hydrolase_fold"/>
</dbReference>
<evidence type="ECO:0008006" key="3">
    <source>
        <dbReference type="Google" id="ProtNLM"/>
    </source>
</evidence>
<accession>A0A1J9Q3P2</accession>
<evidence type="ECO:0000313" key="2">
    <source>
        <dbReference type="Proteomes" id="UP000242791"/>
    </source>
</evidence>
<comment type="caution">
    <text evidence="1">The sequence shown here is derived from an EMBL/GenBank/DDBJ whole genome shotgun (WGS) entry which is preliminary data.</text>
</comment>
<dbReference type="SUPFAM" id="SSF53474">
    <property type="entry name" value="alpha/beta-Hydrolases"/>
    <property type="match status" value="1"/>
</dbReference>
<dbReference type="VEuPathDB" id="FungiDB:ACJ73_05515"/>
<dbReference type="STRING" id="1658174.A0A1J9Q3P2"/>
<reference evidence="1 2" key="1">
    <citation type="submission" date="2015-08" db="EMBL/GenBank/DDBJ databases">
        <title>Emmonsia species relationships and genome sequence.</title>
        <authorList>
            <person name="Cuomo C.A."/>
            <person name="Schwartz I.S."/>
            <person name="Kenyon C."/>
            <person name="De Hoog G.S."/>
            <person name="Govender N.P."/>
            <person name="Botha A."/>
            <person name="Moreno L."/>
            <person name="De Vries M."/>
            <person name="Munoz J.F."/>
            <person name="Stielow J.B."/>
        </authorList>
    </citation>
    <scope>NUCLEOTIDE SEQUENCE [LARGE SCALE GENOMIC DNA]</scope>
    <source>
        <strain evidence="1 2">EI222</strain>
    </source>
</reference>
<dbReference type="AlphaFoldDB" id="A0A1J9Q3P2"/>
<keyword evidence="2" id="KW-1185">Reference proteome</keyword>
<dbReference type="Gene3D" id="3.40.50.1820">
    <property type="entry name" value="alpha/beta hydrolase"/>
    <property type="match status" value="1"/>
</dbReference>
<organism evidence="1 2">
    <name type="scientific">Blastomyces percursus</name>
    <dbReference type="NCBI Taxonomy" id="1658174"/>
    <lineage>
        <taxon>Eukaryota</taxon>
        <taxon>Fungi</taxon>
        <taxon>Dikarya</taxon>
        <taxon>Ascomycota</taxon>
        <taxon>Pezizomycotina</taxon>
        <taxon>Eurotiomycetes</taxon>
        <taxon>Eurotiomycetidae</taxon>
        <taxon>Onygenales</taxon>
        <taxon>Ajellomycetaceae</taxon>
        <taxon>Blastomyces</taxon>
    </lineage>
</organism>
<dbReference type="EMBL" id="LGTZ01000870">
    <property type="protein sequence ID" value="OJD23136.1"/>
    <property type="molecule type" value="Genomic_DNA"/>
</dbReference>
<dbReference type="OrthoDB" id="284184at2759"/>
<gene>
    <name evidence="1" type="ORF">ACJ73_05515</name>
</gene>
<name>A0A1J9Q3P2_9EURO</name>
<protein>
    <recommendedName>
        <fullName evidence="3">AB hydrolase-1 domain-containing protein</fullName>
    </recommendedName>
</protein>
<sequence>MSADLIALLDHENISAPVHAVGHDIGCYLLSKLVNYYYPTRLASVAFLDVPYSKPAERFDLEAINEMMKGFWGLRSLGI</sequence>
<proteinExistence type="predicted"/>
<evidence type="ECO:0000313" key="1">
    <source>
        <dbReference type="EMBL" id="OJD23136.1"/>
    </source>
</evidence>
<dbReference type="Proteomes" id="UP000242791">
    <property type="component" value="Unassembled WGS sequence"/>
</dbReference>